<dbReference type="Proteomes" id="UP000018438">
    <property type="component" value="Unassembled WGS sequence"/>
</dbReference>
<feature type="binding site" evidence="10 12">
    <location>
        <position position="362"/>
    </location>
    <ligand>
        <name>substrate</name>
    </ligand>
</feature>
<dbReference type="GO" id="GO:0030145">
    <property type="term" value="F:manganese ion binding"/>
    <property type="evidence" value="ECO:0007669"/>
    <property type="project" value="UniProtKB-UniRule"/>
</dbReference>
<keyword evidence="6 10" id="KW-0324">Glycolysis</keyword>
<dbReference type="SUPFAM" id="SSF53649">
    <property type="entry name" value="Alkaline phosphatase-like"/>
    <property type="match status" value="1"/>
</dbReference>
<keyword evidence="17" id="KW-1185">Reference proteome</keyword>
<dbReference type="InterPro" id="IPR011258">
    <property type="entry name" value="BPG-indep_PGM_N"/>
</dbReference>
<dbReference type="Gene3D" id="3.40.1450.10">
    <property type="entry name" value="BPG-independent phosphoglycerate mutase, domain B"/>
    <property type="match status" value="1"/>
</dbReference>
<organism evidence="16 17">
    <name type="scientific">Acinetobacter schindleri NIPH 900</name>
    <dbReference type="NCBI Taxonomy" id="1217675"/>
    <lineage>
        <taxon>Bacteria</taxon>
        <taxon>Pseudomonadati</taxon>
        <taxon>Pseudomonadota</taxon>
        <taxon>Gammaproteobacteria</taxon>
        <taxon>Moraxellales</taxon>
        <taxon>Moraxellaceae</taxon>
        <taxon>Acinetobacter</taxon>
    </lineage>
</organism>
<feature type="binding site" evidence="10 12">
    <location>
        <begin position="288"/>
        <end position="291"/>
    </location>
    <ligand>
        <name>substrate</name>
    </ligand>
</feature>
<feature type="binding site" evidence="10 13">
    <location>
        <position position="93"/>
    </location>
    <ligand>
        <name>Mn(2+)</name>
        <dbReference type="ChEBI" id="CHEBI:29035"/>
        <label>2</label>
    </ligand>
</feature>
<dbReference type="InterPro" id="IPR017850">
    <property type="entry name" value="Alkaline_phosphatase_core_sf"/>
</dbReference>
<evidence type="ECO:0000256" key="13">
    <source>
        <dbReference type="PIRSR" id="PIRSR001492-3"/>
    </source>
</evidence>
<feature type="domain" description="BPG-independent PGAM N-terminal" evidence="15">
    <location>
        <begin position="113"/>
        <end position="325"/>
    </location>
</feature>
<dbReference type="SUPFAM" id="SSF64158">
    <property type="entry name" value="2,3-Bisphosphoglycerate-independent phosphoglycerate mutase, substrate-binding domain"/>
    <property type="match status" value="1"/>
</dbReference>
<comment type="catalytic activity">
    <reaction evidence="1 10">
        <text>(2R)-2-phosphoglycerate = (2R)-3-phosphoglycerate</text>
        <dbReference type="Rhea" id="RHEA:15901"/>
        <dbReference type="ChEBI" id="CHEBI:58272"/>
        <dbReference type="ChEBI" id="CHEBI:58289"/>
        <dbReference type="EC" id="5.4.2.12"/>
    </reaction>
</comment>
<name>N8XYW7_9GAMM</name>
<dbReference type="InterPro" id="IPR005995">
    <property type="entry name" value="Pgm_bpd_ind"/>
</dbReference>
<feature type="binding site" evidence="10 13">
    <location>
        <position position="489"/>
    </location>
    <ligand>
        <name>Mn(2+)</name>
        <dbReference type="ChEBI" id="CHEBI:29035"/>
        <label>1</label>
    </ligand>
</feature>
<dbReference type="CDD" id="cd16010">
    <property type="entry name" value="iPGM"/>
    <property type="match status" value="1"/>
</dbReference>
<dbReference type="GO" id="GO:0005829">
    <property type="term" value="C:cytosol"/>
    <property type="evidence" value="ECO:0007669"/>
    <property type="project" value="TreeGrafter"/>
</dbReference>
<protein>
    <recommendedName>
        <fullName evidence="9 10">2,3-bisphosphoglycerate-independent phosphoglycerate mutase</fullName>
        <shortName evidence="10">BPG-independent PGAM</shortName>
        <shortName evidence="10">Phosphoglyceromutase</shortName>
        <shortName evidence="10">iPGM</shortName>
        <ecNumber evidence="4 10">5.4.2.12</ecNumber>
    </recommendedName>
</protein>
<comment type="pathway">
    <text evidence="2 10">Carbohydrate degradation; glycolysis; pyruvate from D-glyceraldehyde 3-phosphate: step 3/5.</text>
</comment>
<dbReference type="GO" id="GO:0006007">
    <property type="term" value="P:glucose catabolic process"/>
    <property type="evidence" value="ECO:0007669"/>
    <property type="project" value="InterPro"/>
</dbReference>
<dbReference type="EMBL" id="APPI01000023">
    <property type="protein sequence ID" value="ENV12255.1"/>
    <property type="molecule type" value="Genomic_DNA"/>
</dbReference>
<feature type="domain" description="Metalloenzyme" evidence="14">
    <location>
        <begin position="36"/>
        <end position="525"/>
    </location>
</feature>
<dbReference type="Gene3D" id="3.40.720.10">
    <property type="entry name" value="Alkaline Phosphatase, subunit A"/>
    <property type="match status" value="1"/>
</dbReference>
<dbReference type="EC" id="5.4.2.12" evidence="4 10"/>
<feature type="binding site" evidence="10 13">
    <location>
        <position position="470"/>
    </location>
    <ligand>
        <name>Mn(2+)</name>
        <dbReference type="ChEBI" id="CHEBI:29035"/>
        <label>2</label>
    </ligand>
</feature>
<keyword evidence="8 10" id="KW-0413">Isomerase</keyword>
<dbReference type="Pfam" id="PF06415">
    <property type="entry name" value="iPGM_N"/>
    <property type="match status" value="1"/>
</dbReference>
<dbReference type="GO" id="GO:0004619">
    <property type="term" value="F:phosphoglycerate mutase activity"/>
    <property type="evidence" value="ECO:0007669"/>
    <property type="project" value="UniProtKB-UniRule"/>
</dbReference>
<evidence type="ECO:0000256" key="2">
    <source>
        <dbReference type="ARBA" id="ARBA00004798"/>
    </source>
</evidence>
<proteinExistence type="inferred from homology"/>
<evidence type="ECO:0000256" key="7">
    <source>
        <dbReference type="ARBA" id="ARBA00023211"/>
    </source>
</evidence>
<dbReference type="HAMAP" id="MF_01038">
    <property type="entry name" value="GpmI"/>
    <property type="match status" value="1"/>
</dbReference>
<feature type="binding site" evidence="10 12">
    <location>
        <position position="216"/>
    </location>
    <ligand>
        <name>substrate</name>
    </ligand>
</feature>
<evidence type="ECO:0000256" key="3">
    <source>
        <dbReference type="ARBA" id="ARBA00008819"/>
    </source>
</evidence>
<feature type="binding site" evidence="10 13">
    <location>
        <position position="429"/>
    </location>
    <ligand>
        <name>Mn(2+)</name>
        <dbReference type="ChEBI" id="CHEBI:29035"/>
        <label>1</label>
    </ligand>
</feature>
<dbReference type="UniPathway" id="UPA00109">
    <property type="reaction ID" value="UER00186"/>
</dbReference>
<dbReference type="PANTHER" id="PTHR31637:SF0">
    <property type="entry name" value="2,3-BISPHOSPHOGLYCERATE-INDEPENDENT PHOSPHOGLYCERATE MUTASE"/>
    <property type="match status" value="1"/>
</dbReference>
<gene>
    <name evidence="10" type="primary">gpmI</name>
    <name evidence="16" type="ORF">F965_02825</name>
</gene>
<comment type="cofactor">
    <cofactor evidence="10">
        <name>Mn(2+)</name>
        <dbReference type="ChEBI" id="CHEBI:29035"/>
    </cofactor>
    <text evidence="10">Binds 2 manganese ions per subunit.</text>
</comment>
<comment type="similarity">
    <text evidence="3 10">Belongs to the BPG-independent phosphoglycerate mutase family.</text>
</comment>
<keyword evidence="7 10" id="KW-0464">Manganese</keyword>
<feature type="active site" description="Phosphoserine intermediate" evidence="10 11">
    <location>
        <position position="93"/>
    </location>
</feature>
<evidence type="ECO:0000256" key="12">
    <source>
        <dbReference type="PIRSR" id="PIRSR001492-2"/>
    </source>
</evidence>
<evidence type="ECO:0000256" key="6">
    <source>
        <dbReference type="ARBA" id="ARBA00023152"/>
    </source>
</evidence>
<evidence type="ECO:0000259" key="14">
    <source>
        <dbReference type="Pfam" id="PF01676"/>
    </source>
</evidence>
<reference evidence="16 17" key="1">
    <citation type="submission" date="2013-02" db="EMBL/GenBank/DDBJ databases">
        <title>The Genome Sequence of Acinetobacter schindleri NIPH 900.</title>
        <authorList>
            <consortium name="The Broad Institute Genome Sequencing Platform"/>
            <consortium name="The Broad Institute Genome Sequencing Center for Infectious Disease"/>
            <person name="Cerqueira G."/>
            <person name="Feldgarden M."/>
            <person name="Courvalin P."/>
            <person name="Perichon B."/>
            <person name="Grillot-Courvalin C."/>
            <person name="Clermont D."/>
            <person name="Rocha E."/>
            <person name="Yoon E.-J."/>
            <person name="Nemec A."/>
            <person name="Walker B."/>
            <person name="Young S.K."/>
            <person name="Zeng Q."/>
            <person name="Gargeya S."/>
            <person name="Fitzgerald M."/>
            <person name="Haas B."/>
            <person name="Abouelleil A."/>
            <person name="Alvarado L."/>
            <person name="Arachchi H.M."/>
            <person name="Berlin A.M."/>
            <person name="Chapman S.B."/>
            <person name="Dewar J."/>
            <person name="Goldberg J."/>
            <person name="Griggs A."/>
            <person name="Gujja S."/>
            <person name="Hansen M."/>
            <person name="Howarth C."/>
            <person name="Imamovic A."/>
            <person name="Larimer J."/>
            <person name="McCowan C."/>
            <person name="Murphy C."/>
            <person name="Neiman D."/>
            <person name="Pearson M."/>
            <person name="Priest M."/>
            <person name="Roberts A."/>
            <person name="Saif S."/>
            <person name="Shea T."/>
            <person name="Sisk P."/>
            <person name="Sykes S."/>
            <person name="Wortman J."/>
            <person name="Nusbaum C."/>
            <person name="Birren B."/>
        </authorList>
    </citation>
    <scope>NUCLEOTIDE SEQUENCE [LARGE SCALE GENOMIC DNA]</scope>
    <source>
        <strain evidence="16 17">NIPH 900</strain>
    </source>
</reference>
<evidence type="ECO:0000256" key="8">
    <source>
        <dbReference type="ARBA" id="ARBA00023235"/>
    </source>
</evidence>
<evidence type="ECO:0000313" key="17">
    <source>
        <dbReference type="Proteomes" id="UP000018438"/>
    </source>
</evidence>
<evidence type="ECO:0000256" key="4">
    <source>
        <dbReference type="ARBA" id="ARBA00012026"/>
    </source>
</evidence>
<feature type="binding site" evidence="10 13">
    <location>
        <position position="471"/>
    </location>
    <ligand>
        <name>Mn(2+)</name>
        <dbReference type="ChEBI" id="CHEBI:29035"/>
        <label>2</label>
    </ligand>
</feature>
<feature type="binding site" evidence="10 12">
    <location>
        <position position="154"/>
    </location>
    <ligand>
        <name>substrate</name>
    </ligand>
</feature>
<dbReference type="HOGENOM" id="CLU_026099_2_0_6"/>
<dbReference type="AlphaFoldDB" id="N8XYW7"/>
<feature type="binding site" evidence="10 12">
    <location>
        <begin position="183"/>
        <end position="184"/>
    </location>
    <ligand>
        <name>substrate</name>
    </ligand>
</feature>
<evidence type="ECO:0000256" key="1">
    <source>
        <dbReference type="ARBA" id="ARBA00000370"/>
    </source>
</evidence>
<dbReference type="GO" id="GO:0006096">
    <property type="term" value="P:glycolytic process"/>
    <property type="evidence" value="ECO:0007669"/>
    <property type="project" value="UniProtKB-UniRule"/>
</dbReference>
<accession>N8XYW7</accession>
<feature type="binding site" evidence="10 13">
    <location>
        <position position="433"/>
    </location>
    <ligand>
        <name>Mn(2+)</name>
        <dbReference type="ChEBI" id="CHEBI:29035"/>
        <label>1</label>
    </ligand>
</feature>
<comment type="function">
    <text evidence="10">Catalyzes the interconversion of 2-phosphoglycerate and 3-phosphoglycerate.</text>
</comment>
<comment type="subunit">
    <text evidence="10">Monomer.</text>
</comment>
<dbReference type="PATRIC" id="fig|1217675.3.peg.2737"/>
<dbReference type="PANTHER" id="PTHR31637">
    <property type="entry name" value="2,3-BISPHOSPHOGLYCERATE-INDEPENDENT PHOSPHOGLYCERATE MUTASE"/>
    <property type="match status" value="1"/>
</dbReference>
<dbReference type="PIRSF" id="PIRSF001492">
    <property type="entry name" value="IPGAM"/>
    <property type="match status" value="1"/>
</dbReference>
<dbReference type="FunFam" id="3.40.1450.10:FF:000001">
    <property type="entry name" value="2,3-bisphosphoglycerate-independent phosphoglycerate mutase"/>
    <property type="match status" value="1"/>
</dbReference>
<dbReference type="InterPro" id="IPR006124">
    <property type="entry name" value="Metalloenzyme"/>
</dbReference>
<evidence type="ECO:0000313" key="16">
    <source>
        <dbReference type="EMBL" id="ENV12255.1"/>
    </source>
</evidence>
<dbReference type="InterPro" id="IPR036646">
    <property type="entry name" value="PGAM_B_sf"/>
</dbReference>
<feature type="binding site" evidence="10 13">
    <location>
        <position position="43"/>
    </location>
    <ligand>
        <name>Mn(2+)</name>
        <dbReference type="ChEBI" id="CHEBI:29035"/>
        <label>2</label>
    </ligand>
</feature>
<evidence type="ECO:0000259" key="15">
    <source>
        <dbReference type="Pfam" id="PF06415"/>
    </source>
</evidence>
<evidence type="ECO:0000256" key="9">
    <source>
        <dbReference type="ARBA" id="ARBA00071648"/>
    </source>
</evidence>
<keyword evidence="5 10" id="KW-0479">Metal-binding</keyword>
<comment type="caution">
    <text evidence="16">The sequence shown here is derived from an EMBL/GenBank/DDBJ whole genome shotgun (WGS) entry which is preliminary data.</text>
</comment>
<feature type="binding site" evidence="10 12">
    <location>
        <position position="222"/>
    </location>
    <ligand>
        <name>substrate</name>
    </ligand>
</feature>
<dbReference type="Pfam" id="PF01676">
    <property type="entry name" value="Metalloenzyme"/>
    <property type="match status" value="1"/>
</dbReference>
<dbReference type="NCBIfam" id="TIGR01307">
    <property type="entry name" value="pgm_bpd_ind"/>
    <property type="match status" value="1"/>
</dbReference>
<sequence>MVWSWPLTAKLVKIERLIRKRTRVFIMTDATAGKIPHVLVIMDGVGHREAVEDNAFLAAKRPHLTAMQEKHPHGLISGSGEDVGLPDGQMGNSEVGHMNLGAGRVLYQDFTRITKDIRAGAFFEHEVLIDAVEKAKASNGAVHIMGLLSEGGVHSHEDHIVAMAELALKRGAKVYLHAFLDGRDTPPKSAQPSLEKLDAVFAQYPGQGRIATMIGRYFAMDRDNRWDRVEQAYRLLTEGEAVRTAATAVEGLEQAYAADESDEFVKATRIGDVAAIQDGDSVVFMNFRADRARELTRAFVEKDFTGFERKVVPHLAKYVMLTRYQATIDAPVAYMPEALVNSIGEYLSDLGKTQLRIAETEKYAHVTFFFSGGREDEYPGEKRILIPSPNVATYDLKPEMSAYEVTDELVAAINSGEFDLLVVNYANGDMVGHTGVFDAAVKAVEAVDTCLGRVYEAVMAQKGHMIITADHGNVEQMQDYQSGQVHTQHTTELVPFIYVGPTSATIAEGGVLADVAPTLLSLMQLPVPAEMQGRNLIELNAL</sequence>
<evidence type="ECO:0000256" key="5">
    <source>
        <dbReference type="ARBA" id="ARBA00022723"/>
    </source>
</evidence>
<evidence type="ECO:0000256" key="10">
    <source>
        <dbReference type="HAMAP-Rule" id="MF_01038"/>
    </source>
</evidence>
<evidence type="ECO:0000256" key="11">
    <source>
        <dbReference type="PIRSR" id="PIRSR001492-1"/>
    </source>
</evidence>